<proteinExistence type="predicted"/>
<name>A0A097EF86_9SPHN</name>
<dbReference type="EMBL" id="CP009571">
    <property type="protein sequence ID" value="AIT06234.1"/>
    <property type="molecule type" value="Genomic_DNA"/>
</dbReference>
<evidence type="ECO:0000313" key="1">
    <source>
        <dbReference type="EMBL" id="AIT06234.1"/>
    </source>
</evidence>
<dbReference type="AlphaFoldDB" id="A0A097EF86"/>
<evidence type="ECO:0000313" key="2">
    <source>
        <dbReference type="Proteomes" id="UP000033200"/>
    </source>
</evidence>
<organism evidence="1 2">
    <name type="scientific">Sphingomonas taxi</name>
    <dbReference type="NCBI Taxonomy" id="1549858"/>
    <lineage>
        <taxon>Bacteria</taxon>
        <taxon>Pseudomonadati</taxon>
        <taxon>Pseudomonadota</taxon>
        <taxon>Alphaproteobacteria</taxon>
        <taxon>Sphingomonadales</taxon>
        <taxon>Sphingomonadaceae</taxon>
        <taxon>Sphingomonas</taxon>
    </lineage>
</organism>
<dbReference type="KEGG" id="stax:MC45_07375"/>
<gene>
    <name evidence="1" type="ORF">MC45_07375</name>
</gene>
<dbReference type="Proteomes" id="UP000033200">
    <property type="component" value="Chromosome"/>
</dbReference>
<protein>
    <submittedName>
        <fullName evidence="1">Uncharacterized protein</fullName>
    </submittedName>
</protein>
<accession>A0A097EF86</accession>
<sequence length="75" mass="8094">MSEGSELSTIERAFQLARAGACHSVNDIRERLLREGHANVLSHISGMSIKKQLTAILVARGAGQTFANDDDDLEA</sequence>
<keyword evidence="2" id="KW-1185">Reference proteome</keyword>
<reference evidence="1 2" key="1">
    <citation type="submission" date="2014-09" db="EMBL/GenBank/DDBJ databases">
        <title>Using Illumina technology Improving SMRT sequencing Genome Assembly by RASTools.</title>
        <authorList>
            <person name="Zhou Y."/>
            <person name="Ma T."/>
            <person name="Liu T."/>
        </authorList>
    </citation>
    <scope>NUCLEOTIDE SEQUENCE [LARGE SCALE GENOMIC DNA]</scope>
    <source>
        <strain evidence="1 2">ATCC 55669</strain>
    </source>
</reference>
<dbReference type="eggNOG" id="ENOG5032J6W">
    <property type="taxonomic scope" value="Bacteria"/>
</dbReference>
<dbReference type="HOGENOM" id="CLU_2755831_0_0_5"/>